<proteinExistence type="predicted"/>
<feature type="compositionally biased region" description="Basic and acidic residues" evidence="1">
    <location>
        <begin position="327"/>
        <end position="344"/>
    </location>
</feature>
<dbReference type="GeneID" id="30196241"/>
<accession>A0A1E3IHJ6</accession>
<feature type="compositionally biased region" description="Acidic residues" evidence="1">
    <location>
        <begin position="345"/>
        <end position="359"/>
    </location>
</feature>
<feature type="region of interest" description="Disordered" evidence="1">
    <location>
        <begin position="318"/>
        <end position="359"/>
    </location>
</feature>
<dbReference type="EMBL" id="AWGH01000028">
    <property type="protein sequence ID" value="ODN87406.1"/>
    <property type="molecule type" value="Genomic_DNA"/>
</dbReference>
<gene>
    <name evidence="2" type="ORF">L198_07030</name>
</gene>
<comment type="caution">
    <text evidence="2">The sequence shown here is derived from an EMBL/GenBank/DDBJ whole genome shotgun (WGS) entry which is preliminary data.</text>
</comment>
<reference evidence="2 3" key="1">
    <citation type="submission" date="2016-06" db="EMBL/GenBank/DDBJ databases">
        <title>Evolution of pathogenesis and genome organization in the Tremellales.</title>
        <authorList>
            <person name="Cuomo C."/>
            <person name="Litvintseva A."/>
            <person name="Heitman J."/>
            <person name="Chen Y."/>
            <person name="Sun S."/>
            <person name="Springer D."/>
            <person name="Dromer F."/>
            <person name="Young S."/>
            <person name="Zeng Q."/>
            <person name="Chapman S."/>
            <person name="Gujja S."/>
            <person name="Saif S."/>
            <person name="Birren B."/>
        </authorList>
    </citation>
    <scope>NUCLEOTIDE SEQUENCE [LARGE SCALE GENOMIC DNA]</scope>
    <source>
        <strain evidence="2 3">CBS 7118</strain>
    </source>
</reference>
<keyword evidence="3" id="KW-1185">Reference proteome</keyword>
<evidence type="ECO:0000313" key="2">
    <source>
        <dbReference type="EMBL" id="ODN87406.1"/>
    </source>
</evidence>
<evidence type="ECO:0000313" key="3">
    <source>
        <dbReference type="Proteomes" id="UP000094819"/>
    </source>
</evidence>
<protein>
    <submittedName>
        <fullName evidence="2">Uncharacterized protein</fullName>
    </submittedName>
</protein>
<dbReference type="AlphaFoldDB" id="A0A1E3IHJ6"/>
<name>A0A1E3IHJ6_9TREE</name>
<organism evidence="2 3">
    <name type="scientific">Cryptococcus wingfieldii CBS 7118</name>
    <dbReference type="NCBI Taxonomy" id="1295528"/>
    <lineage>
        <taxon>Eukaryota</taxon>
        <taxon>Fungi</taxon>
        <taxon>Dikarya</taxon>
        <taxon>Basidiomycota</taxon>
        <taxon>Agaricomycotina</taxon>
        <taxon>Tremellomycetes</taxon>
        <taxon>Tremellales</taxon>
        <taxon>Cryptococcaceae</taxon>
        <taxon>Cryptococcus</taxon>
    </lineage>
</organism>
<dbReference type="RefSeq" id="XP_019028966.1">
    <property type="nucleotide sequence ID" value="XM_019179048.1"/>
</dbReference>
<dbReference type="Proteomes" id="UP000094819">
    <property type="component" value="Unassembled WGS sequence"/>
</dbReference>
<evidence type="ECO:0000256" key="1">
    <source>
        <dbReference type="SAM" id="MobiDB-lite"/>
    </source>
</evidence>
<sequence>MAGHTNDIIEVAVSAVAANDGSGVPPLLCQVLYLGRESMKHSPGGGRRRYVQPLHTPSSYFFLSAVILHPNSLDYDFSCYLDGDVRVSGGPCPNMLLVGLRACAKWISDRLADSGLTDVERQEGEDVMRAHRQRSRGWPAMVPLNMTMSHIYHFRPKPSTASLIINELGLILGISLFQTGYLFKAYFTSDRIDQHPLPSLVGLCPTCWNGTLCWQRSSGPVSKPFLLGWEVGNAAKPIESRASVGKPRPLHIIDTDPPSSVFTADTVLGHSRLAAAAVVSVKDQCKALVGIPSHLASCGEAFDQRLCHAFEPGVLQHPCPGLSKNMRKAERKVDRHTDQARDEAWETDSSEEGDGDQKQ</sequence>